<evidence type="ECO:0000313" key="1">
    <source>
        <dbReference type="EMBL" id="EHG99140.1"/>
    </source>
</evidence>
<evidence type="ECO:0000313" key="2">
    <source>
        <dbReference type="Proteomes" id="UP000003598"/>
    </source>
</evidence>
<keyword evidence="2" id="KW-1185">Reference proteome</keyword>
<dbReference type="Proteomes" id="UP000003598">
    <property type="component" value="Unassembled WGS sequence"/>
</dbReference>
<protein>
    <submittedName>
        <fullName evidence="1">Uncharacterized protein</fullName>
    </submittedName>
</protein>
<gene>
    <name evidence="1" type="ORF">HMPREF9441_02752</name>
</gene>
<name>G5STP7_9BACT</name>
<dbReference type="EMBL" id="AFFY01000045">
    <property type="protein sequence ID" value="EHG99140.1"/>
    <property type="molecule type" value="Genomic_DNA"/>
</dbReference>
<reference evidence="1 2" key="1">
    <citation type="submission" date="2011-03" db="EMBL/GenBank/DDBJ databases">
        <authorList>
            <person name="Weinstock G."/>
            <person name="Sodergren E."/>
            <person name="Clifton S."/>
            <person name="Fulton L."/>
            <person name="Fulton B."/>
            <person name="Courtney L."/>
            <person name="Fronick C."/>
            <person name="Harrison M."/>
            <person name="Strong C."/>
            <person name="Farmer C."/>
            <person name="Delahaunty K."/>
            <person name="Markovic C."/>
            <person name="Hall O."/>
            <person name="Minx P."/>
            <person name="Tomlinson C."/>
            <person name="Mitreva M."/>
            <person name="Hou S."/>
            <person name="Chen J."/>
            <person name="Wollam A."/>
            <person name="Pepin K.H."/>
            <person name="Johnson M."/>
            <person name="Bhonagiri V."/>
            <person name="Zhang X."/>
            <person name="Suruliraj S."/>
            <person name="Warren W."/>
            <person name="Chinwalla A."/>
            <person name="Mardis E.R."/>
            <person name="Wilson R.K."/>
        </authorList>
    </citation>
    <scope>NUCLEOTIDE SEQUENCE [LARGE SCALE GENOMIC DNA]</scope>
    <source>
        <strain evidence="1 2">YIT 11840</strain>
    </source>
</reference>
<dbReference type="PATRIC" id="fig|762968.3.peg.2445"/>
<organism evidence="1 2">
    <name type="scientific">Paraprevotella clara YIT 11840</name>
    <dbReference type="NCBI Taxonomy" id="762968"/>
    <lineage>
        <taxon>Bacteria</taxon>
        <taxon>Pseudomonadati</taxon>
        <taxon>Bacteroidota</taxon>
        <taxon>Bacteroidia</taxon>
        <taxon>Bacteroidales</taxon>
        <taxon>Prevotellaceae</taxon>
        <taxon>Paraprevotella</taxon>
    </lineage>
</organism>
<comment type="caution">
    <text evidence="1">The sequence shown here is derived from an EMBL/GenBank/DDBJ whole genome shotgun (WGS) entry which is preliminary data.</text>
</comment>
<sequence>MAATRFSVFSHAFHRRAESDGTECGEKKCFFSRTENFSPEKKVLLGLTKAKNSRGN</sequence>
<dbReference type="STRING" id="762968.HMPREF9441_02752"/>
<dbReference type="AlphaFoldDB" id="G5STP7"/>
<accession>G5STP7</accession>
<dbReference type="HOGENOM" id="CLU_3010101_0_0_10"/>
<proteinExistence type="predicted"/>